<accession>A0A2Z6P3C4</accession>
<dbReference type="PANTHER" id="PTHR31099">
    <property type="entry name" value="OS06G0165300 PROTEIN"/>
    <property type="match status" value="1"/>
</dbReference>
<dbReference type="InterPro" id="IPR007321">
    <property type="entry name" value="Transposase_28"/>
</dbReference>
<evidence type="ECO:0000256" key="1">
    <source>
        <dbReference type="SAM" id="MobiDB-lite"/>
    </source>
</evidence>
<dbReference type="EMBL" id="DF973645">
    <property type="protein sequence ID" value="GAU36867.1"/>
    <property type="molecule type" value="Genomic_DNA"/>
</dbReference>
<keyword evidence="4" id="KW-1185">Reference proteome</keyword>
<evidence type="ECO:0000313" key="3">
    <source>
        <dbReference type="EMBL" id="GAU36867.1"/>
    </source>
</evidence>
<dbReference type="AlphaFoldDB" id="A0A2Z6P3C4"/>
<feature type="region of interest" description="Disordered" evidence="1">
    <location>
        <begin position="330"/>
        <end position="354"/>
    </location>
</feature>
<evidence type="ECO:0000313" key="4">
    <source>
        <dbReference type="Proteomes" id="UP000242715"/>
    </source>
</evidence>
<organism evidence="3 4">
    <name type="scientific">Trifolium subterraneum</name>
    <name type="common">Subterranean clover</name>
    <dbReference type="NCBI Taxonomy" id="3900"/>
    <lineage>
        <taxon>Eukaryota</taxon>
        <taxon>Viridiplantae</taxon>
        <taxon>Streptophyta</taxon>
        <taxon>Embryophyta</taxon>
        <taxon>Tracheophyta</taxon>
        <taxon>Spermatophyta</taxon>
        <taxon>Magnoliopsida</taxon>
        <taxon>eudicotyledons</taxon>
        <taxon>Gunneridae</taxon>
        <taxon>Pentapetalae</taxon>
        <taxon>rosids</taxon>
        <taxon>fabids</taxon>
        <taxon>Fabales</taxon>
        <taxon>Fabaceae</taxon>
        <taxon>Papilionoideae</taxon>
        <taxon>50 kb inversion clade</taxon>
        <taxon>NPAAA clade</taxon>
        <taxon>Hologalegina</taxon>
        <taxon>IRL clade</taxon>
        <taxon>Trifolieae</taxon>
        <taxon>Trifolium</taxon>
    </lineage>
</organism>
<name>A0A2Z6P3C4_TRISU</name>
<dbReference type="OrthoDB" id="1436780at2759"/>
<dbReference type="Proteomes" id="UP000242715">
    <property type="component" value="Unassembled WGS sequence"/>
</dbReference>
<proteinExistence type="predicted"/>
<protein>
    <recommendedName>
        <fullName evidence="2">Transposase (putative) gypsy type domain-containing protein</fullName>
    </recommendedName>
</protein>
<reference evidence="4" key="1">
    <citation type="journal article" date="2017" name="Front. Plant Sci.">
        <title>Climate Clever Clovers: New Paradigm to Reduce the Environmental Footprint of Ruminants by Breeding Low Methanogenic Forages Utilizing Haplotype Variation.</title>
        <authorList>
            <person name="Kaur P."/>
            <person name="Appels R."/>
            <person name="Bayer P.E."/>
            <person name="Keeble-Gagnere G."/>
            <person name="Wang J."/>
            <person name="Hirakawa H."/>
            <person name="Shirasawa K."/>
            <person name="Vercoe P."/>
            <person name="Stefanova K."/>
            <person name="Durmic Z."/>
            <person name="Nichols P."/>
            <person name="Revell C."/>
            <person name="Isobe S.N."/>
            <person name="Edwards D."/>
            <person name="Erskine W."/>
        </authorList>
    </citation>
    <scope>NUCLEOTIDE SEQUENCE [LARGE SCALE GENOMIC DNA]</scope>
    <source>
        <strain evidence="4">cv. Daliak</strain>
    </source>
</reference>
<sequence>MSQIRRHFTRANGSLNEKGFYSEVFGFPVSSSDSEDSSEAGSTSTSSSSDCVIISRSSSTGKNIVLKHFVAGEMDVPSRFNSPEMVACFRAVVKLCGGGVDECQIIFDPVGEGELVTTQNTVEPHHFYMYASVIQALNLWFPLTSFEGTVLRVLNVAPSQLQPNSWAFVKAFELICHGLGLEPSVGVFFSFYQVKSLTPGKLVSINGQPNRGSLYFLFTVTSNLMAIKGVNEAHLTSFEKEVVVFLDSFNLFVIKDLIQNKGDHQGLVACIKRMRTIYEDEFTAFLEKSKQKKLQLDAPGDLDAQLVIADPEVVSVDVSLGNDVVVDKGSPRRALRPRQKGVAGDPSLNDVGGSVPDAPTVPLGVSSGVVSLDDVGEAAWSDSFDPIEFMDHHFSVKGDPSRFASIPTADLRRKALNSGVRGLMITHLLADRQEREVISERARADRSSRDEAVKLGKEKEDAMAQLKVTHAGELDRMKKTHDFDQALWRRRINGERTLRDALIVSCAQAGKDMMALQDYADELKATNNALKEGMADKYLDGFTFAVEQFKVVFPDLDPELVSQIDVMKKVDGG</sequence>
<dbReference type="Pfam" id="PF04195">
    <property type="entry name" value="Transposase_28"/>
    <property type="match status" value="1"/>
</dbReference>
<evidence type="ECO:0000259" key="2">
    <source>
        <dbReference type="Pfam" id="PF04195"/>
    </source>
</evidence>
<feature type="domain" description="Transposase (putative) gypsy type" evidence="2">
    <location>
        <begin position="139"/>
        <end position="195"/>
    </location>
</feature>
<dbReference type="PANTHER" id="PTHR31099:SF28">
    <property type="entry name" value="F5J5.12"/>
    <property type="match status" value="1"/>
</dbReference>
<gene>
    <name evidence="3" type="ORF">TSUD_220360</name>
</gene>